<protein>
    <recommendedName>
        <fullName evidence="5 18">Galactosylgalactosylxylosylprotein 3-beta-glucuronosyltransferase</fullName>
        <ecNumber evidence="5 18">2.4.1.135</ecNumber>
    </recommendedName>
</protein>
<keyword evidence="12 18" id="KW-0472">Membrane</keyword>
<evidence type="ECO:0000256" key="8">
    <source>
        <dbReference type="ARBA" id="ARBA00022723"/>
    </source>
</evidence>
<feature type="transmembrane region" description="Helical" evidence="18">
    <location>
        <begin position="18"/>
        <end position="36"/>
    </location>
</feature>
<keyword evidence="7 18" id="KW-0812">Transmembrane</keyword>
<comment type="pathway">
    <text evidence="3 18">Protein modification; protein glycosylation.</text>
</comment>
<dbReference type="Gene3D" id="3.90.550.10">
    <property type="entry name" value="Spore Coat Polysaccharide Biosynthesis Protein SpsA, Chain A"/>
    <property type="match status" value="1"/>
</dbReference>
<evidence type="ECO:0000256" key="14">
    <source>
        <dbReference type="ARBA" id="ARBA00023211"/>
    </source>
</evidence>
<evidence type="ECO:0000256" key="3">
    <source>
        <dbReference type="ARBA" id="ARBA00004922"/>
    </source>
</evidence>
<dbReference type="GO" id="GO:0050650">
    <property type="term" value="P:chondroitin sulfate proteoglycan biosynthetic process"/>
    <property type="evidence" value="ECO:0007669"/>
    <property type="project" value="TreeGrafter"/>
</dbReference>
<keyword evidence="13" id="KW-0325">Glycoprotein</keyword>
<keyword evidence="10 18" id="KW-1133">Transmembrane helix</keyword>
<dbReference type="OrthoDB" id="675023at2759"/>
<evidence type="ECO:0000256" key="10">
    <source>
        <dbReference type="ARBA" id="ARBA00022989"/>
    </source>
</evidence>
<comment type="cofactor">
    <cofactor evidence="1 17 18">
        <name>Mn(2+)</name>
        <dbReference type="ChEBI" id="CHEBI:29035"/>
    </cofactor>
</comment>
<feature type="binding site" evidence="17">
    <location>
        <position position="326"/>
    </location>
    <ligand>
        <name>Mn(2+)</name>
        <dbReference type="ChEBI" id="CHEBI:29035"/>
    </ligand>
</feature>
<keyword evidence="11 18" id="KW-0333">Golgi apparatus</keyword>
<keyword evidence="9 18" id="KW-0735">Signal-anchor</keyword>
<dbReference type="GO" id="GO:0015018">
    <property type="term" value="F:galactosylgalactosylxylosylprotein 3-beta-glucuronosyltransferase activity"/>
    <property type="evidence" value="ECO:0007669"/>
    <property type="project" value="UniProtKB-UniRule"/>
</dbReference>
<dbReference type="InterPro" id="IPR029044">
    <property type="entry name" value="Nucleotide-diphossugar_trans"/>
</dbReference>
<keyword evidence="20" id="KW-1185">Reference proteome</keyword>
<reference evidence="21" key="1">
    <citation type="submission" date="2025-08" db="UniProtKB">
        <authorList>
            <consortium name="RefSeq"/>
        </authorList>
    </citation>
    <scope>IDENTIFICATION</scope>
    <source>
        <strain evidence="21">11010-0011.00</strain>
        <tissue evidence="21">Whole body</tissue>
    </source>
</reference>
<evidence type="ECO:0000313" key="20">
    <source>
        <dbReference type="Proteomes" id="UP000504634"/>
    </source>
</evidence>
<accession>A0A6J2T536</accession>
<evidence type="ECO:0000256" key="7">
    <source>
        <dbReference type="ARBA" id="ARBA00022692"/>
    </source>
</evidence>
<organism evidence="20 21">
    <name type="scientific">Drosophila lebanonensis</name>
    <name type="common">Fruit fly</name>
    <name type="synonym">Scaptodrosophila lebanonensis</name>
    <dbReference type="NCBI Taxonomy" id="7225"/>
    <lineage>
        <taxon>Eukaryota</taxon>
        <taxon>Metazoa</taxon>
        <taxon>Ecdysozoa</taxon>
        <taxon>Arthropoda</taxon>
        <taxon>Hexapoda</taxon>
        <taxon>Insecta</taxon>
        <taxon>Pterygota</taxon>
        <taxon>Neoptera</taxon>
        <taxon>Endopterygota</taxon>
        <taxon>Diptera</taxon>
        <taxon>Brachycera</taxon>
        <taxon>Muscomorpha</taxon>
        <taxon>Ephydroidea</taxon>
        <taxon>Drosophilidae</taxon>
        <taxon>Scaptodrosophila</taxon>
    </lineage>
</organism>
<proteinExistence type="inferred from homology"/>
<dbReference type="PANTHER" id="PTHR10896">
    <property type="entry name" value="GALACTOSYLGALACTOSYLXYLOSYLPROTEIN 3-BETA-GLUCURONOSYLTRANSFERASE BETA-1,3-GLUCURONYLTRANSFERASE"/>
    <property type="match status" value="1"/>
</dbReference>
<keyword evidence="14 17" id="KW-0464">Manganese</keyword>
<evidence type="ECO:0000256" key="13">
    <source>
        <dbReference type="ARBA" id="ARBA00023180"/>
    </source>
</evidence>
<keyword evidence="6 18" id="KW-0808">Transferase</keyword>
<comment type="similarity">
    <text evidence="4 18">Belongs to the glycosyltransferase 43 family.</text>
</comment>
<evidence type="ECO:0000256" key="15">
    <source>
        <dbReference type="ARBA" id="ARBA00047979"/>
    </source>
</evidence>
<evidence type="ECO:0000256" key="19">
    <source>
        <dbReference type="SAM" id="MobiDB-lite"/>
    </source>
</evidence>
<dbReference type="Proteomes" id="UP000504634">
    <property type="component" value="Unplaced"/>
</dbReference>
<dbReference type="SUPFAM" id="SSF53448">
    <property type="entry name" value="Nucleotide-diphospho-sugar transferases"/>
    <property type="match status" value="1"/>
</dbReference>
<dbReference type="UniPathway" id="UPA00378"/>
<dbReference type="GO" id="GO:0000139">
    <property type="term" value="C:Golgi membrane"/>
    <property type="evidence" value="ECO:0007669"/>
    <property type="project" value="UniProtKB-SubCell"/>
</dbReference>
<dbReference type="CDD" id="cd00218">
    <property type="entry name" value="GlcAT-I"/>
    <property type="match status" value="1"/>
</dbReference>
<evidence type="ECO:0000256" key="16">
    <source>
        <dbReference type="PIRSR" id="PIRSR605027-1"/>
    </source>
</evidence>
<feature type="compositionally biased region" description="Low complexity" evidence="19">
    <location>
        <begin position="135"/>
        <end position="178"/>
    </location>
</feature>
<feature type="compositionally biased region" description="Low complexity" evidence="19">
    <location>
        <begin position="107"/>
        <end position="127"/>
    </location>
</feature>
<dbReference type="EC" id="2.4.1.135" evidence="5 18"/>
<dbReference type="GO" id="GO:0046872">
    <property type="term" value="F:metal ion binding"/>
    <property type="evidence" value="ECO:0007669"/>
    <property type="project" value="UniProtKB-KW"/>
</dbReference>
<dbReference type="PANTHER" id="PTHR10896:SF50">
    <property type="entry name" value="GALACTOSYLGALACTOSYLXYLOSYLPROTEIN 3-BETA-GLUCURONOSYLTRANSFERASE P"/>
    <property type="match status" value="1"/>
</dbReference>
<evidence type="ECO:0000256" key="2">
    <source>
        <dbReference type="ARBA" id="ARBA00004323"/>
    </source>
</evidence>
<keyword evidence="8 17" id="KW-0479">Metal-binding</keyword>
<sequence>MKGNINNNNMGLGKSIKMYLTIFVATTCIYMLIYQYHMSTQEIDSNEVIKHQDKSSLSSSFASYFWALTSNGSLANINDNSNTIATTTSTAASSLSTVSLAATGATLMTSSGSSPPSSSSTSLTSSPTEKRAANTSKSLLTTAGATTTTTTTTIRTTTTTRKQTTTSTNTTRTTSTRGTKPKANQFGTLVHATSSLAATSASTPALGRVRRPREAFVPVPEPPPLYIITPTYRRPEQLAELTRLGYTLKHVTNLLWLVIEDANETSPLVFDILDRIGVPYHYLLAPMPAQYRIKRFKPRGVSNRNRGLAYIRANATEGVFYFADDDNTYDVSLFEQMRYTKMVSMWPVGLVTNTGVSSPIVRDGKLNGFYDGWIGGRKYPVDMAGFAVSVKFLLQRPNATMPFVVGYEEDGFLRSLKPLSNDDIELLANKCTEILTWHTQTKKNPSAIALNQTRYGGTNLIAIDKLLVRS</sequence>
<evidence type="ECO:0000256" key="4">
    <source>
        <dbReference type="ARBA" id="ARBA00007706"/>
    </source>
</evidence>
<evidence type="ECO:0000256" key="17">
    <source>
        <dbReference type="PIRSR" id="PIRSR605027-3"/>
    </source>
</evidence>
<dbReference type="GeneID" id="115622286"/>
<evidence type="ECO:0000256" key="5">
    <source>
        <dbReference type="ARBA" id="ARBA00012641"/>
    </source>
</evidence>
<gene>
    <name evidence="21" type="primary">LOC115622286</name>
</gene>
<dbReference type="FunFam" id="3.90.550.10:FF:000044">
    <property type="entry name" value="Galactosylgalactosylxylosylprotein 3-beta-glucuronosyltransferase"/>
    <property type="match status" value="1"/>
</dbReference>
<evidence type="ECO:0000256" key="18">
    <source>
        <dbReference type="RuleBase" id="RU363127"/>
    </source>
</evidence>
<dbReference type="Pfam" id="PF03360">
    <property type="entry name" value="Glyco_transf_43"/>
    <property type="match status" value="1"/>
</dbReference>
<dbReference type="AlphaFoldDB" id="A0A6J2T536"/>
<dbReference type="InterPro" id="IPR005027">
    <property type="entry name" value="Glyco_trans_43"/>
</dbReference>
<dbReference type="GO" id="GO:0005975">
    <property type="term" value="P:carbohydrate metabolic process"/>
    <property type="evidence" value="ECO:0007669"/>
    <property type="project" value="TreeGrafter"/>
</dbReference>
<evidence type="ECO:0000256" key="9">
    <source>
        <dbReference type="ARBA" id="ARBA00022968"/>
    </source>
</evidence>
<comment type="catalytic activity">
    <reaction evidence="15 18">
        <text>3-O-(beta-D-galactosyl-(1-&gt;3)-beta-D-galactosyl-(1-&gt;4)-beta-D-xylosyl)-L-seryl-[protein] + UDP-alpha-D-glucuronate = 3-O-(beta-D-GlcA-(1-&gt;3)-beta-D-Gal-(1-&gt;3)-beta-D-Gal-(1-&gt;4)-beta-D-Xyl)-L-seryl-[protein] + UDP + H(+)</text>
        <dbReference type="Rhea" id="RHEA:24168"/>
        <dbReference type="Rhea" id="RHEA-COMP:12571"/>
        <dbReference type="Rhea" id="RHEA-COMP:12573"/>
        <dbReference type="ChEBI" id="CHEBI:15378"/>
        <dbReference type="ChEBI" id="CHEBI:58052"/>
        <dbReference type="ChEBI" id="CHEBI:58223"/>
        <dbReference type="ChEBI" id="CHEBI:132090"/>
        <dbReference type="ChEBI" id="CHEBI:132093"/>
        <dbReference type="EC" id="2.4.1.135"/>
    </reaction>
</comment>
<feature type="active site" description="Proton donor/acceptor" evidence="16">
    <location>
        <position position="409"/>
    </location>
</feature>
<evidence type="ECO:0000256" key="6">
    <source>
        <dbReference type="ARBA" id="ARBA00022679"/>
    </source>
</evidence>
<evidence type="ECO:0000256" key="1">
    <source>
        <dbReference type="ARBA" id="ARBA00001936"/>
    </source>
</evidence>
<comment type="subcellular location">
    <subcellularLocation>
        <location evidence="2 18">Golgi apparatus membrane</location>
        <topology evidence="2 18">Single-pass type II membrane protein</topology>
    </subcellularLocation>
</comment>
<name>A0A6J2T536_DROLE</name>
<evidence type="ECO:0000256" key="12">
    <source>
        <dbReference type="ARBA" id="ARBA00023136"/>
    </source>
</evidence>
<evidence type="ECO:0000256" key="11">
    <source>
        <dbReference type="ARBA" id="ARBA00023034"/>
    </source>
</evidence>
<feature type="region of interest" description="Disordered" evidence="19">
    <location>
        <begin position="107"/>
        <end position="186"/>
    </location>
</feature>
<evidence type="ECO:0000313" key="21">
    <source>
        <dbReference type="RefSeq" id="XP_030372046.1"/>
    </source>
</evidence>
<dbReference type="RefSeq" id="XP_030372046.1">
    <property type="nucleotide sequence ID" value="XM_030516186.1"/>
</dbReference>